<evidence type="ECO:0000256" key="7">
    <source>
        <dbReference type="ARBA" id="ARBA00022989"/>
    </source>
</evidence>
<keyword evidence="6" id="KW-0653">Protein transport</keyword>
<evidence type="ECO:0000313" key="11">
    <source>
        <dbReference type="EMBL" id="PZW50467.1"/>
    </source>
</evidence>
<keyword evidence="8 9" id="KW-0472">Membrane</keyword>
<dbReference type="OrthoDB" id="9774870at2"/>
<dbReference type="PANTHER" id="PTHR43386">
    <property type="entry name" value="OLIGOPEPTIDE TRANSPORT SYSTEM PERMEASE PROTEIN APPC"/>
    <property type="match status" value="1"/>
</dbReference>
<organism evidence="11 12">
    <name type="scientific">Humitalea rosea</name>
    <dbReference type="NCBI Taxonomy" id="990373"/>
    <lineage>
        <taxon>Bacteria</taxon>
        <taxon>Pseudomonadati</taxon>
        <taxon>Pseudomonadota</taxon>
        <taxon>Alphaproteobacteria</taxon>
        <taxon>Acetobacterales</taxon>
        <taxon>Roseomonadaceae</taxon>
        <taxon>Humitalea</taxon>
    </lineage>
</organism>
<evidence type="ECO:0000256" key="3">
    <source>
        <dbReference type="ARBA" id="ARBA00022475"/>
    </source>
</evidence>
<comment type="similarity">
    <text evidence="9">Belongs to the binding-protein-dependent transport system permease family.</text>
</comment>
<dbReference type="InterPro" id="IPR035906">
    <property type="entry name" value="MetI-like_sf"/>
</dbReference>
<keyword evidence="7 9" id="KW-1133">Transmembrane helix</keyword>
<evidence type="ECO:0000256" key="1">
    <source>
        <dbReference type="ARBA" id="ARBA00004651"/>
    </source>
</evidence>
<evidence type="ECO:0000256" key="4">
    <source>
        <dbReference type="ARBA" id="ARBA00022692"/>
    </source>
</evidence>
<name>A0A2W7IW20_9PROT</name>
<feature type="transmembrane region" description="Helical" evidence="9">
    <location>
        <begin position="247"/>
        <end position="268"/>
    </location>
</feature>
<keyword evidence="4 9" id="KW-0812">Transmembrane</keyword>
<dbReference type="GO" id="GO:0055085">
    <property type="term" value="P:transmembrane transport"/>
    <property type="evidence" value="ECO:0007669"/>
    <property type="project" value="InterPro"/>
</dbReference>
<comment type="subcellular location">
    <subcellularLocation>
        <location evidence="1 9">Cell membrane</location>
        <topology evidence="1 9">Multi-pass membrane protein</topology>
    </subcellularLocation>
</comment>
<dbReference type="PROSITE" id="PS51257">
    <property type="entry name" value="PROKAR_LIPOPROTEIN"/>
    <property type="match status" value="1"/>
</dbReference>
<evidence type="ECO:0000256" key="6">
    <source>
        <dbReference type="ARBA" id="ARBA00022927"/>
    </source>
</evidence>
<dbReference type="InterPro" id="IPR050366">
    <property type="entry name" value="BP-dependent_transpt_permease"/>
</dbReference>
<evidence type="ECO:0000259" key="10">
    <source>
        <dbReference type="PROSITE" id="PS50928"/>
    </source>
</evidence>
<evidence type="ECO:0000256" key="8">
    <source>
        <dbReference type="ARBA" id="ARBA00023136"/>
    </source>
</evidence>
<feature type="transmembrane region" description="Helical" evidence="9">
    <location>
        <begin position="118"/>
        <end position="137"/>
    </location>
</feature>
<protein>
    <submittedName>
        <fullName evidence="11">Peptide/nickel transport system permease protein</fullName>
    </submittedName>
</protein>
<dbReference type="PROSITE" id="PS50928">
    <property type="entry name" value="ABC_TM1"/>
    <property type="match status" value="1"/>
</dbReference>
<keyword evidence="5" id="KW-0571">Peptide transport</keyword>
<proteinExistence type="inferred from homology"/>
<dbReference type="CDD" id="cd06261">
    <property type="entry name" value="TM_PBP2"/>
    <property type="match status" value="1"/>
</dbReference>
<dbReference type="SUPFAM" id="SSF161098">
    <property type="entry name" value="MetI-like"/>
    <property type="match status" value="1"/>
</dbReference>
<evidence type="ECO:0000256" key="9">
    <source>
        <dbReference type="RuleBase" id="RU363032"/>
    </source>
</evidence>
<dbReference type="Proteomes" id="UP000249688">
    <property type="component" value="Unassembled WGS sequence"/>
</dbReference>
<dbReference type="InterPro" id="IPR000515">
    <property type="entry name" value="MetI-like"/>
</dbReference>
<comment type="caution">
    <text evidence="11">The sequence shown here is derived from an EMBL/GenBank/DDBJ whole genome shotgun (WGS) entry which is preliminary data.</text>
</comment>
<keyword evidence="2 9" id="KW-0813">Transport</keyword>
<feature type="transmembrane region" description="Helical" evidence="9">
    <location>
        <begin position="82"/>
        <end position="106"/>
    </location>
</feature>
<evidence type="ECO:0000256" key="5">
    <source>
        <dbReference type="ARBA" id="ARBA00022856"/>
    </source>
</evidence>
<dbReference type="GO" id="GO:0015833">
    <property type="term" value="P:peptide transport"/>
    <property type="evidence" value="ECO:0007669"/>
    <property type="project" value="UniProtKB-KW"/>
</dbReference>
<dbReference type="GO" id="GO:0015031">
    <property type="term" value="P:protein transport"/>
    <property type="evidence" value="ECO:0007669"/>
    <property type="project" value="UniProtKB-KW"/>
</dbReference>
<dbReference type="PANTHER" id="PTHR43386:SF1">
    <property type="entry name" value="D,D-DIPEPTIDE TRANSPORT SYSTEM PERMEASE PROTEIN DDPC-RELATED"/>
    <property type="match status" value="1"/>
</dbReference>
<accession>A0A2W7IW20</accession>
<dbReference type="EMBL" id="QKYU01000002">
    <property type="protein sequence ID" value="PZW50467.1"/>
    <property type="molecule type" value="Genomic_DNA"/>
</dbReference>
<evidence type="ECO:0000313" key="12">
    <source>
        <dbReference type="Proteomes" id="UP000249688"/>
    </source>
</evidence>
<dbReference type="Gene3D" id="1.10.3720.10">
    <property type="entry name" value="MetI-like"/>
    <property type="match status" value="1"/>
</dbReference>
<reference evidence="11 12" key="1">
    <citation type="submission" date="2018-06" db="EMBL/GenBank/DDBJ databases">
        <title>Genomic Encyclopedia of Archaeal and Bacterial Type Strains, Phase II (KMG-II): from individual species to whole genera.</title>
        <authorList>
            <person name="Goeker M."/>
        </authorList>
    </citation>
    <scope>NUCLEOTIDE SEQUENCE [LARGE SCALE GENOMIC DNA]</scope>
    <source>
        <strain evidence="11 12">DSM 24525</strain>
    </source>
</reference>
<feature type="transmembrane region" description="Helical" evidence="9">
    <location>
        <begin position="189"/>
        <end position="212"/>
    </location>
</feature>
<dbReference type="RefSeq" id="WP_111396614.1">
    <property type="nucleotide sequence ID" value="NZ_QKYU01000002.1"/>
</dbReference>
<keyword evidence="12" id="KW-1185">Reference proteome</keyword>
<dbReference type="Pfam" id="PF00528">
    <property type="entry name" value="BPD_transp_1"/>
    <property type="match status" value="1"/>
</dbReference>
<dbReference type="GO" id="GO:0005886">
    <property type="term" value="C:plasma membrane"/>
    <property type="evidence" value="ECO:0007669"/>
    <property type="project" value="UniProtKB-SubCell"/>
</dbReference>
<feature type="domain" description="ABC transmembrane type-1" evidence="10">
    <location>
        <begin position="78"/>
        <end position="268"/>
    </location>
</feature>
<keyword evidence="3" id="KW-1003">Cell membrane</keyword>
<evidence type="ECO:0000256" key="2">
    <source>
        <dbReference type="ARBA" id="ARBA00022448"/>
    </source>
</evidence>
<sequence length="281" mass="29837">MRERLLLLRYVLAENPVNLVALLLLVLLLGCAAVGPALVPFDPIATETAVALQPPSALHWFGTDQLGRDVFSRVVVAARLDLAIAFAAVLLSMAVGAVIGASMGYFRGPLDTIGSRTTDVLMAFPLFVLAMGMVAALGNSVSSVVYATAVINLPFYIRLSRAEVSVRRSLGYIEAARVGGSGHARILRVFLLPNILPALVVQASVNLGWAVLNTAGLSFIGLGVRAPAPEWGIMVAEGAQFIVSGRWWIATFPGLALMLAVFCFNLLGDGLRDVVDPRTRT</sequence>
<dbReference type="AlphaFoldDB" id="A0A2W7IW20"/>
<gene>
    <name evidence="11" type="ORF">C8P66_102155</name>
</gene>